<evidence type="ECO:0000313" key="2">
    <source>
        <dbReference type="Proteomes" id="UP000266861"/>
    </source>
</evidence>
<keyword evidence="2" id="KW-1185">Reference proteome</keyword>
<proteinExistence type="predicted"/>
<gene>
    <name evidence="1" type="ORF">Glove_43g16</name>
</gene>
<sequence>MWYRAMKAFKHAAKEYKVKHDKPAVIVYDNSQEEWNVTIFALERNGMTDSLFQLVILDHISKRKKKFDSSKLLQNQKYHKKGKQVINSLLNSKEIDTDVFRELFTNEKGYSEVLEANLFAYHPSRDTVSFQSRTIESYIPENFGIFVDSPTNEFDSNYASTSKS</sequence>
<dbReference type="Proteomes" id="UP000266861">
    <property type="component" value="Unassembled WGS sequence"/>
</dbReference>
<comment type="caution">
    <text evidence="1">The sequence shown here is derived from an EMBL/GenBank/DDBJ whole genome shotgun (WGS) entry which is preliminary data.</text>
</comment>
<accession>A0A397JFR4</accession>
<protein>
    <submittedName>
        <fullName evidence="1">Uncharacterized protein</fullName>
    </submittedName>
</protein>
<name>A0A397JFR4_9GLOM</name>
<dbReference type="OrthoDB" id="2411356at2759"/>
<organism evidence="1 2">
    <name type="scientific">Diversispora epigaea</name>
    <dbReference type="NCBI Taxonomy" id="1348612"/>
    <lineage>
        <taxon>Eukaryota</taxon>
        <taxon>Fungi</taxon>
        <taxon>Fungi incertae sedis</taxon>
        <taxon>Mucoromycota</taxon>
        <taxon>Glomeromycotina</taxon>
        <taxon>Glomeromycetes</taxon>
        <taxon>Diversisporales</taxon>
        <taxon>Diversisporaceae</taxon>
        <taxon>Diversispora</taxon>
    </lineage>
</organism>
<evidence type="ECO:0000313" key="1">
    <source>
        <dbReference type="EMBL" id="RHZ86861.1"/>
    </source>
</evidence>
<reference evidence="1 2" key="1">
    <citation type="submission" date="2018-08" db="EMBL/GenBank/DDBJ databases">
        <title>Genome and evolution of the arbuscular mycorrhizal fungus Diversispora epigaea (formerly Glomus versiforme) and its bacterial endosymbionts.</title>
        <authorList>
            <person name="Sun X."/>
            <person name="Fei Z."/>
            <person name="Harrison M."/>
        </authorList>
    </citation>
    <scope>NUCLEOTIDE SEQUENCE [LARGE SCALE GENOMIC DNA]</scope>
    <source>
        <strain evidence="1 2">IT104</strain>
    </source>
</reference>
<dbReference type="AlphaFoldDB" id="A0A397JFR4"/>
<dbReference type="EMBL" id="PQFF01000041">
    <property type="protein sequence ID" value="RHZ86861.1"/>
    <property type="molecule type" value="Genomic_DNA"/>
</dbReference>